<feature type="non-terminal residue" evidence="1">
    <location>
        <position position="1"/>
    </location>
</feature>
<evidence type="ECO:0000313" key="1">
    <source>
        <dbReference type="EMBL" id="GMI25374.1"/>
    </source>
</evidence>
<proteinExistence type="predicted"/>
<comment type="caution">
    <text evidence="1">The sequence shown here is derived from an EMBL/GenBank/DDBJ whole genome shotgun (WGS) entry which is preliminary data.</text>
</comment>
<gene>
    <name evidence="1" type="ORF">TeGR_g5878</name>
</gene>
<keyword evidence="2" id="KW-1185">Reference proteome</keyword>
<evidence type="ECO:0000313" key="2">
    <source>
        <dbReference type="Proteomes" id="UP001165060"/>
    </source>
</evidence>
<dbReference type="Proteomes" id="UP001165060">
    <property type="component" value="Unassembled WGS sequence"/>
</dbReference>
<reference evidence="1 2" key="1">
    <citation type="journal article" date="2023" name="Commun. Biol.">
        <title>Genome analysis of Parmales, the sister group of diatoms, reveals the evolutionary specialization of diatoms from phago-mixotrophs to photoautotrophs.</title>
        <authorList>
            <person name="Ban H."/>
            <person name="Sato S."/>
            <person name="Yoshikawa S."/>
            <person name="Yamada K."/>
            <person name="Nakamura Y."/>
            <person name="Ichinomiya M."/>
            <person name="Sato N."/>
            <person name="Blanc-Mathieu R."/>
            <person name="Endo H."/>
            <person name="Kuwata A."/>
            <person name="Ogata H."/>
        </authorList>
    </citation>
    <scope>NUCLEOTIDE SEQUENCE [LARGE SCALE GENOMIC DNA]</scope>
</reference>
<organism evidence="1 2">
    <name type="scientific">Tetraparma gracilis</name>
    <dbReference type="NCBI Taxonomy" id="2962635"/>
    <lineage>
        <taxon>Eukaryota</taxon>
        <taxon>Sar</taxon>
        <taxon>Stramenopiles</taxon>
        <taxon>Ochrophyta</taxon>
        <taxon>Bolidophyceae</taxon>
        <taxon>Parmales</taxon>
        <taxon>Triparmaceae</taxon>
        <taxon>Tetraparma</taxon>
    </lineage>
</organism>
<protein>
    <submittedName>
        <fullName evidence="1">Uncharacterized protein</fullName>
    </submittedName>
</protein>
<sequence>YRFERSGTKVDAELRDVKSSPPAIVHLTAEQRAIVDGCKTLEGASAARRSFLERSLKTTSSFMGAPKDDDVAGWEVLPSPSNFVKMWRRIQADTDSTKVALGKAEAIIDVEAGAALKWYNTPCNNERTLGSLEEGDLARFVLKDVTTSRLASVLLGMDGFRKAFERDEEIDKIDRDKKAAVIVADNEAYSEEELQVLHNVTTSIKSLSEEKFEVLESPDFLVRMSVCMDENDLKEGGSGGCLRATAIIDTSIEQILAHDILTNNRYALKNQAFKQRSRTLQWINEHHRHMSSFLSRVTDCQQYFLEQRKMEQYDNTSMIELFDLHPWFEEVVLAISEEVSAKSGNNLGLPD</sequence>
<accession>A0ABQ6MFG6</accession>
<name>A0ABQ6MFG6_9STRA</name>
<dbReference type="EMBL" id="BRYB01004081">
    <property type="protein sequence ID" value="GMI25374.1"/>
    <property type="molecule type" value="Genomic_DNA"/>
</dbReference>